<gene>
    <name evidence="1" type="ORF">CYMTET_47741</name>
</gene>
<name>A0AAE0BTQ0_9CHLO</name>
<dbReference type="AlphaFoldDB" id="A0AAE0BTQ0"/>
<dbReference type="EMBL" id="LGRX02033150">
    <property type="protein sequence ID" value="KAK3242582.1"/>
    <property type="molecule type" value="Genomic_DNA"/>
</dbReference>
<dbReference type="Gene3D" id="3.90.70.80">
    <property type="match status" value="1"/>
</dbReference>
<reference evidence="1 2" key="1">
    <citation type="journal article" date="2015" name="Genome Biol. Evol.">
        <title>Comparative Genomics of a Bacterivorous Green Alga Reveals Evolutionary Causalities and Consequences of Phago-Mixotrophic Mode of Nutrition.</title>
        <authorList>
            <person name="Burns J.A."/>
            <person name="Paasch A."/>
            <person name="Narechania A."/>
            <person name="Kim E."/>
        </authorList>
    </citation>
    <scope>NUCLEOTIDE SEQUENCE [LARGE SCALE GENOMIC DNA]</scope>
    <source>
        <strain evidence="1 2">PLY_AMNH</strain>
    </source>
</reference>
<dbReference type="Proteomes" id="UP001190700">
    <property type="component" value="Unassembled WGS sequence"/>
</dbReference>
<dbReference type="CDD" id="cd22744">
    <property type="entry name" value="OTU"/>
    <property type="match status" value="1"/>
</dbReference>
<sequence length="486" mass="55356">MQNMRRWSARDVNTLIEYDEHQKQIKVFERKVVDQGRNAIFSALAGLLNEAFEHGDTTYSHLSLRNLLTFHVTMNDDMYKAHTKGAVSEYVESMRKSDTPGDDLILHAYATRFCRRLLILQRLGTSFRILSSYDDKHDEGNPYSRKEHILVLNDDSRYEYLVPRENVHINTLEVDKPSDSDEEELSKLTVLVLVSKKKYLSRLKDHLRSDATKAIELLRGFCHTLLNIDASPERDIDITICNKAESTSEILLVFDGVSVRYNGIEFDWNTCSLPTSTPAYDCVIMDAYALAVSKGPDRAYEFVKRAVSEIRECLKIGGFMYFLNLPKHSERCYKTPLNGDGPSAKWFTYIDESKTIVSEKVDFENARVGDLTNYLTGTIETVLGLVYASRILNDVVYLTDMDKTISDYVQDVMAENAILISTDFGGVNLLNIQTILTSGNSAMRTCDEVDITSNDLLDVQSELVAFRDDRPRPIPSPHTATFRLRR</sequence>
<evidence type="ECO:0000313" key="1">
    <source>
        <dbReference type="EMBL" id="KAK3242582.1"/>
    </source>
</evidence>
<organism evidence="1 2">
    <name type="scientific">Cymbomonas tetramitiformis</name>
    <dbReference type="NCBI Taxonomy" id="36881"/>
    <lineage>
        <taxon>Eukaryota</taxon>
        <taxon>Viridiplantae</taxon>
        <taxon>Chlorophyta</taxon>
        <taxon>Pyramimonadophyceae</taxon>
        <taxon>Pyramimonadales</taxon>
        <taxon>Pyramimonadaceae</taxon>
        <taxon>Cymbomonas</taxon>
    </lineage>
</organism>
<keyword evidence="2" id="KW-1185">Reference proteome</keyword>
<evidence type="ECO:0000313" key="2">
    <source>
        <dbReference type="Proteomes" id="UP001190700"/>
    </source>
</evidence>
<accession>A0AAE0BTQ0</accession>
<proteinExistence type="predicted"/>
<protein>
    <submittedName>
        <fullName evidence="1">Uncharacterized protein</fullName>
    </submittedName>
</protein>
<comment type="caution">
    <text evidence="1">The sequence shown here is derived from an EMBL/GenBank/DDBJ whole genome shotgun (WGS) entry which is preliminary data.</text>
</comment>